<evidence type="ECO:0000256" key="2">
    <source>
        <dbReference type="ARBA" id="ARBA00004123"/>
    </source>
</evidence>
<dbReference type="EMBL" id="LR862148">
    <property type="protein sequence ID" value="CAD1830425.1"/>
    <property type="molecule type" value="Genomic_DNA"/>
</dbReference>
<keyword evidence="6 10" id="KW-0805">Transcription regulation</keyword>
<evidence type="ECO:0000256" key="10">
    <source>
        <dbReference type="RuleBase" id="RU004549"/>
    </source>
</evidence>
<dbReference type="FunFam" id="3.10.20.90:FF:000078">
    <property type="entry name" value="Auxin-responsive protein"/>
    <property type="match status" value="1"/>
</dbReference>
<keyword evidence="5 10" id="KW-0678">Repressor</keyword>
<keyword evidence="7 10" id="KW-0804">Transcription</keyword>
<dbReference type="GO" id="GO:0005634">
    <property type="term" value="C:nucleus"/>
    <property type="evidence" value="ECO:0007669"/>
    <property type="project" value="UniProtKB-SubCell"/>
</dbReference>
<evidence type="ECO:0000256" key="4">
    <source>
        <dbReference type="ARBA" id="ARBA00011726"/>
    </source>
</evidence>
<dbReference type="AlphaFoldDB" id="A0A6V7PHR3"/>
<name>A0A6V7PHR3_ANACO</name>
<evidence type="ECO:0000256" key="6">
    <source>
        <dbReference type="ARBA" id="ARBA00023015"/>
    </source>
</evidence>
<evidence type="ECO:0000256" key="9">
    <source>
        <dbReference type="ARBA" id="ARBA00023294"/>
    </source>
</evidence>
<reference evidence="12" key="1">
    <citation type="submission" date="2020-07" db="EMBL/GenBank/DDBJ databases">
        <authorList>
            <person name="Lin J."/>
        </authorList>
    </citation>
    <scope>NUCLEOTIDE SEQUENCE</scope>
</reference>
<dbReference type="InterPro" id="IPR033389">
    <property type="entry name" value="AUX/IAA_dom"/>
</dbReference>
<comment type="function">
    <text evidence="1 10">Aux/IAA proteins are short-lived transcriptional factors that function as repressors of early auxin response genes at low auxin concentrations.</text>
</comment>
<evidence type="ECO:0000256" key="3">
    <source>
        <dbReference type="ARBA" id="ARBA00006728"/>
    </source>
</evidence>
<dbReference type="PANTHER" id="PTHR31734:SF8">
    <property type="entry name" value="AUXIN-RESPONSIVE PROTEIN IAA24"/>
    <property type="match status" value="1"/>
</dbReference>
<dbReference type="Pfam" id="PF02309">
    <property type="entry name" value="AUX_IAA"/>
    <property type="match status" value="1"/>
</dbReference>
<evidence type="ECO:0000256" key="5">
    <source>
        <dbReference type="ARBA" id="ARBA00022491"/>
    </source>
</evidence>
<evidence type="ECO:0000313" key="12">
    <source>
        <dbReference type="EMBL" id="CAD1830425.1"/>
    </source>
</evidence>
<sequence length="190" mass="21691">MKGATCYKNDLENLRATELTLRPPGIDVEEVIRSASIATKCKKRALSKKKETDENEQATEPMAKAQIVGWPPIRTYRMNSFRARKSLVVDDNNGGIYMKVSMDGVPYLRKIDLKIYEGYEELWRALEDMFKCSSLDGVEGYDEPKYAITYEDKDGDWMLVGDVPWEMFISSCKRMRIMKGCEARGQSSSA</sequence>
<dbReference type="PROSITE" id="PS51745">
    <property type="entry name" value="PB1"/>
    <property type="match status" value="1"/>
</dbReference>
<dbReference type="PANTHER" id="PTHR31734">
    <property type="entry name" value="AUXIN-RESPONSIVE PROTEIN IAA17"/>
    <property type="match status" value="1"/>
</dbReference>
<comment type="subunit">
    <text evidence="4 10">Homodimers and heterodimers.</text>
</comment>
<proteinExistence type="inferred from homology"/>
<dbReference type="GO" id="GO:0009734">
    <property type="term" value="P:auxin-activated signaling pathway"/>
    <property type="evidence" value="ECO:0007669"/>
    <property type="project" value="UniProtKB-UniRule"/>
</dbReference>
<evidence type="ECO:0000256" key="1">
    <source>
        <dbReference type="ARBA" id="ARBA00002159"/>
    </source>
</evidence>
<keyword evidence="9 10" id="KW-0927">Auxin signaling pathway</keyword>
<dbReference type="SUPFAM" id="SSF54277">
    <property type="entry name" value="CAD &amp; PB1 domains"/>
    <property type="match status" value="1"/>
</dbReference>
<keyword evidence="8 10" id="KW-0539">Nucleus</keyword>
<organism evidence="12">
    <name type="scientific">Ananas comosus var. bracteatus</name>
    <name type="common">red pineapple</name>
    <dbReference type="NCBI Taxonomy" id="296719"/>
    <lineage>
        <taxon>Eukaryota</taxon>
        <taxon>Viridiplantae</taxon>
        <taxon>Streptophyta</taxon>
        <taxon>Embryophyta</taxon>
        <taxon>Tracheophyta</taxon>
        <taxon>Spermatophyta</taxon>
        <taxon>Magnoliopsida</taxon>
        <taxon>Liliopsida</taxon>
        <taxon>Poales</taxon>
        <taxon>Bromeliaceae</taxon>
        <taxon>Bromelioideae</taxon>
        <taxon>Ananas</taxon>
    </lineage>
</organism>
<protein>
    <recommendedName>
        <fullName evidence="10">Auxin-responsive protein</fullName>
    </recommendedName>
</protein>
<evidence type="ECO:0000256" key="8">
    <source>
        <dbReference type="ARBA" id="ARBA00023242"/>
    </source>
</evidence>
<dbReference type="GO" id="GO:0006355">
    <property type="term" value="P:regulation of DNA-templated transcription"/>
    <property type="evidence" value="ECO:0007669"/>
    <property type="project" value="InterPro"/>
</dbReference>
<feature type="domain" description="PB1" evidence="11">
    <location>
        <begin position="95"/>
        <end position="180"/>
    </location>
</feature>
<comment type="subcellular location">
    <subcellularLocation>
        <location evidence="2 10">Nucleus</location>
    </subcellularLocation>
</comment>
<evidence type="ECO:0000259" key="11">
    <source>
        <dbReference type="PROSITE" id="PS51745"/>
    </source>
</evidence>
<dbReference type="InterPro" id="IPR053793">
    <property type="entry name" value="PB1-like"/>
</dbReference>
<dbReference type="InterPro" id="IPR003311">
    <property type="entry name" value="AUX_IAA"/>
</dbReference>
<dbReference type="Gene3D" id="3.10.20.90">
    <property type="entry name" value="Phosphatidylinositol 3-kinase Catalytic Subunit, Chain A, domain 1"/>
    <property type="match status" value="1"/>
</dbReference>
<accession>A0A6V7PHR3</accession>
<comment type="similarity">
    <text evidence="3 10">Belongs to the Aux/IAA family.</text>
</comment>
<evidence type="ECO:0000256" key="7">
    <source>
        <dbReference type="ARBA" id="ARBA00023163"/>
    </source>
</evidence>
<gene>
    <name evidence="12" type="ORF">CB5_LOCUS13636</name>
</gene>